<organism evidence="2 3">
    <name type="scientific">Caballeronia mineralivorans PML1(12)</name>
    <dbReference type="NCBI Taxonomy" id="908627"/>
    <lineage>
        <taxon>Bacteria</taxon>
        <taxon>Pseudomonadati</taxon>
        <taxon>Pseudomonadota</taxon>
        <taxon>Betaproteobacteria</taxon>
        <taxon>Burkholderiales</taxon>
        <taxon>Burkholderiaceae</taxon>
        <taxon>Caballeronia</taxon>
    </lineage>
</organism>
<evidence type="ECO:0000313" key="3">
    <source>
        <dbReference type="Proteomes" id="UP000035963"/>
    </source>
</evidence>
<comment type="caution">
    <text evidence="2">The sequence shown here is derived from an EMBL/GenBank/DDBJ whole genome shotgun (WGS) entry which is preliminary data.</text>
</comment>
<proteinExistence type="predicted"/>
<name>A0A0J1D4V0_9BURK</name>
<feature type="region of interest" description="Disordered" evidence="1">
    <location>
        <begin position="35"/>
        <end position="60"/>
    </location>
</feature>
<dbReference type="EMBL" id="AEJF01000018">
    <property type="protein sequence ID" value="KLU27734.1"/>
    <property type="molecule type" value="Genomic_DNA"/>
</dbReference>
<dbReference type="Proteomes" id="UP000035963">
    <property type="component" value="Unassembled WGS sequence"/>
</dbReference>
<gene>
    <name evidence="2" type="ORF">EOS_02795</name>
</gene>
<sequence>MPNAGDPGHASNAASSKQRFTSNDLERMESGFYLLGQRPIVSHGRRSQRLVPQRAHSRCP</sequence>
<feature type="compositionally biased region" description="Polar residues" evidence="1">
    <location>
        <begin position="12"/>
        <end position="23"/>
    </location>
</feature>
<keyword evidence="3" id="KW-1185">Reference proteome</keyword>
<dbReference type="AlphaFoldDB" id="A0A0J1D4V0"/>
<accession>A0A0J1D4V0</accession>
<reference evidence="2 3" key="1">
    <citation type="journal article" date="2015" name="Genome Announc.">
        <title>Draft Genome Sequence of Burkholderia sp. Strain PML1(12), an Ectomycorrhizosphere-Inhabiting Bacterium with Effective Mineral-Weathering Ability.</title>
        <authorList>
            <person name="Uroz S."/>
            <person name="Oger P."/>
        </authorList>
    </citation>
    <scope>NUCLEOTIDE SEQUENCE [LARGE SCALE GENOMIC DNA]</scope>
    <source>
        <strain evidence="3">PML1(12)</strain>
    </source>
</reference>
<evidence type="ECO:0000313" key="2">
    <source>
        <dbReference type="EMBL" id="KLU27734.1"/>
    </source>
</evidence>
<feature type="region of interest" description="Disordered" evidence="1">
    <location>
        <begin position="1"/>
        <end position="23"/>
    </location>
</feature>
<protein>
    <submittedName>
        <fullName evidence="2">Uncharacterized protein</fullName>
    </submittedName>
</protein>
<evidence type="ECO:0000256" key="1">
    <source>
        <dbReference type="SAM" id="MobiDB-lite"/>
    </source>
</evidence>